<evidence type="ECO:0000313" key="6">
    <source>
        <dbReference type="Proteomes" id="UP000182769"/>
    </source>
</evidence>
<evidence type="ECO:0000256" key="1">
    <source>
        <dbReference type="ARBA" id="ARBA00010333"/>
    </source>
</evidence>
<feature type="domain" description="Solute-binding protein family 3/N-terminal" evidence="4">
    <location>
        <begin position="49"/>
        <end position="256"/>
    </location>
</feature>
<dbReference type="STRING" id="1137284.GCA_001418205_02769"/>
<feature type="chain" id="PRO_5005505759" evidence="3">
    <location>
        <begin position="23"/>
        <end position="264"/>
    </location>
</feature>
<accession>A0A0K6IPA0</accession>
<keyword evidence="2 3" id="KW-0732">Signal</keyword>
<evidence type="ECO:0000256" key="3">
    <source>
        <dbReference type="SAM" id="SignalP"/>
    </source>
</evidence>
<dbReference type="RefSeq" id="WP_055463835.1">
    <property type="nucleotide sequence ID" value="NZ_CYHG01000009.1"/>
</dbReference>
<reference evidence="6" key="1">
    <citation type="submission" date="2015-08" db="EMBL/GenBank/DDBJ databases">
        <authorList>
            <person name="Varghese N."/>
        </authorList>
    </citation>
    <scope>NUCLEOTIDE SEQUENCE [LARGE SCALE GENOMIC DNA]</scope>
    <source>
        <strain evidence="6">JCM 18476</strain>
    </source>
</reference>
<protein>
    <submittedName>
        <fullName evidence="5">ABC-type amino acid transport/signal transduction system, periplasmic component/domain</fullName>
    </submittedName>
</protein>
<organism evidence="5 6">
    <name type="scientific">Marinomonas fungiae</name>
    <dbReference type="NCBI Taxonomy" id="1137284"/>
    <lineage>
        <taxon>Bacteria</taxon>
        <taxon>Pseudomonadati</taxon>
        <taxon>Pseudomonadota</taxon>
        <taxon>Gammaproteobacteria</taxon>
        <taxon>Oceanospirillales</taxon>
        <taxon>Oceanospirillaceae</taxon>
        <taxon>Marinomonas</taxon>
    </lineage>
</organism>
<evidence type="ECO:0000259" key="4">
    <source>
        <dbReference type="Pfam" id="PF00497"/>
    </source>
</evidence>
<dbReference type="EMBL" id="CYHG01000009">
    <property type="protein sequence ID" value="CUB05107.1"/>
    <property type="molecule type" value="Genomic_DNA"/>
</dbReference>
<comment type="similarity">
    <text evidence="1">Belongs to the bacterial solute-binding protein 3 family.</text>
</comment>
<dbReference type="Pfam" id="PF00497">
    <property type="entry name" value="SBP_bac_3"/>
    <property type="match status" value="1"/>
</dbReference>
<dbReference type="Proteomes" id="UP000182769">
    <property type="component" value="Unassembled WGS sequence"/>
</dbReference>
<evidence type="ECO:0000256" key="2">
    <source>
        <dbReference type="ARBA" id="ARBA00022729"/>
    </source>
</evidence>
<dbReference type="InterPro" id="IPR001638">
    <property type="entry name" value="Solute-binding_3/MltF_N"/>
</dbReference>
<feature type="signal peptide" evidence="3">
    <location>
        <begin position="1"/>
        <end position="22"/>
    </location>
</feature>
<dbReference type="OrthoDB" id="7354650at2"/>
<name>A0A0K6IPA0_9GAMM</name>
<sequence length="264" mass="29946">MKHRFNLPIIALMLLTYVQARAENIELYNIYFPPYAIDSRVLQSPSEQENPDGMYGVDIEVIREAYKSQGINVTFKLRPWKRIMRDVEAGLILGGVSCRPITSRASFSYFSDPVSYSSMVLATTKDYLGAQPQQPLNALLHHKTITMAGWAQEAILTDHGISYSVVNGISQGVSLVLHRNQDIFMTDKESLVYVLDKLDVRDQFSLYTIENIDYKQYGVCFSKKYPDSKRLLQSLNQGLQVLKETGRTQALYQKYGIVAPTTTP</sequence>
<gene>
    <name evidence="5" type="ORF">Ga0061065_10963</name>
</gene>
<proteinExistence type="inferred from homology"/>
<dbReference type="SUPFAM" id="SSF53850">
    <property type="entry name" value="Periplasmic binding protein-like II"/>
    <property type="match status" value="1"/>
</dbReference>
<evidence type="ECO:0000313" key="5">
    <source>
        <dbReference type="EMBL" id="CUB05107.1"/>
    </source>
</evidence>
<dbReference type="PANTHER" id="PTHR35936">
    <property type="entry name" value="MEMBRANE-BOUND LYTIC MUREIN TRANSGLYCOSYLASE F"/>
    <property type="match status" value="1"/>
</dbReference>
<dbReference type="PANTHER" id="PTHR35936:SF25">
    <property type="entry name" value="ABC TRANSPORTER SUBSTRATE-BINDING PROTEIN"/>
    <property type="match status" value="1"/>
</dbReference>
<keyword evidence="6" id="KW-1185">Reference proteome</keyword>
<dbReference type="Gene3D" id="3.40.190.10">
    <property type="entry name" value="Periplasmic binding protein-like II"/>
    <property type="match status" value="2"/>
</dbReference>
<dbReference type="AlphaFoldDB" id="A0A0K6IPA0"/>